<sequence length="152" mass="16718">MHRNGRGSARSLHEDDVTAIVPIARDDGTMTMTTKRYLRKQNGVHENSTAPLAYHDYYEAQYPPAAVASSHPQQHPQPQVTVFGISSGGGSSVHSFKKTASVSGSRQLMSSSIIVLCYWRPINIQCLKNRNNNSHLKLLIQSTSISRNISVG</sequence>
<dbReference type="VEuPathDB" id="VectorBase:GBRI042142"/>
<proteinExistence type="predicted"/>
<dbReference type="STRING" id="37001.A0A1A9X2Q1"/>
<dbReference type="EnsemblMetazoa" id="GBRI042142-RA">
    <property type="protein sequence ID" value="GBRI042142-PA"/>
    <property type="gene ID" value="GBRI042142"/>
</dbReference>
<protein>
    <submittedName>
        <fullName evidence="1">Uncharacterized protein</fullName>
    </submittedName>
</protein>
<evidence type="ECO:0000313" key="1">
    <source>
        <dbReference type="EnsemblMetazoa" id="GBRI042142-PA"/>
    </source>
</evidence>
<dbReference type="Proteomes" id="UP000091820">
    <property type="component" value="Unassembled WGS sequence"/>
</dbReference>
<accession>A0A1A9X2Q1</accession>
<organism evidence="1 2">
    <name type="scientific">Glossina brevipalpis</name>
    <dbReference type="NCBI Taxonomy" id="37001"/>
    <lineage>
        <taxon>Eukaryota</taxon>
        <taxon>Metazoa</taxon>
        <taxon>Ecdysozoa</taxon>
        <taxon>Arthropoda</taxon>
        <taxon>Hexapoda</taxon>
        <taxon>Insecta</taxon>
        <taxon>Pterygota</taxon>
        <taxon>Neoptera</taxon>
        <taxon>Endopterygota</taxon>
        <taxon>Diptera</taxon>
        <taxon>Brachycera</taxon>
        <taxon>Muscomorpha</taxon>
        <taxon>Hippoboscoidea</taxon>
        <taxon>Glossinidae</taxon>
        <taxon>Glossina</taxon>
    </lineage>
</organism>
<evidence type="ECO:0000313" key="2">
    <source>
        <dbReference type="Proteomes" id="UP000091820"/>
    </source>
</evidence>
<reference evidence="1" key="2">
    <citation type="submission" date="2020-05" db="UniProtKB">
        <authorList>
            <consortium name="EnsemblMetazoa"/>
        </authorList>
    </citation>
    <scope>IDENTIFICATION</scope>
    <source>
        <strain evidence="1">IAEA</strain>
    </source>
</reference>
<name>A0A1A9X2Q1_9MUSC</name>
<reference evidence="2" key="1">
    <citation type="submission" date="2014-03" db="EMBL/GenBank/DDBJ databases">
        <authorList>
            <person name="Aksoy S."/>
            <person name="Warren W."/>
            <person name="Wilson R.K."/>
        </authorList>
    </citation>
    <scope>NUCLEOTIDE SEQUENCE [LARGE SCALE GENOMIC DNA]</scope>
    <source>
        <strain evidence="2">IAEA</strain>
    </source>
</reference>
<keyword evidence="2" id="KW-1185">Reference proteome</keyword>
<dbReference type="AlphaFoldDB" id="A0A1A9X2Q1"/>